<dbReference type="Gene3D" id="3.90.740.10">
    <property type="entry name" value="Valyl/Leucyl/Isoleucyl-tRNA synthetase, editing domain"/>
    <property type="match status" value="1"/>
</dbReference>
<dbReference type="Proteomes" id="UP000596902">
    <property type="component" value="Unassembled WGS sequence"/>
</dbReference>
<dbReference type="RefSeq" id="XP_038781683.1">
    <property type="nucleotide sequence ID" value="XM_038935679.1"/>
</dbReference>
<dbReference type="SUPFAM" id="SSF52374">
    <property type="entry name" value="Nucleotidylyl transferase"/>
    <property type="match status" value="1"/>
</dbReference>
<evidence type="ECO:0000256" key="19">
    <source>
        <dbReference type="SAM" id="Coils"/>
    </source>
</evidence>
<dbReference type="FunFam" id="3.90.740.10:FF:000005">
    <property type="entry name" value="Valine--tRNA ligase, mitochondrial"/>
    <property type="match status" value="1"/>
</dbReference>
<evidence type="ECO:0000256" key="8">
    <source>
        <dbReference type="ARBA" id="ARBA00022490"/>
    </source>
</evidence>
<evidence type="ECO:0000256" key="4">
    <source>
        <dbReference type="ARBA" id="ARBA00004685"/>
    </source>
</evidence>
<dbReference type="InterPro" id="IPR009080">
    <property type="entry name" value="tRNAsynth_Ia_anticodon-bd"/>
</dbReference>
<feature type="compositionally biased region" description="Basic and acidic residues" evidence="20">
    <location>
        <begin position="116"/>
        <end position="126"/>
    </location>
</feature>
<evidence type="ECO:0000256" key="12">
    <source>
        <dbReference type="ARBA" id="ARBA00022917"/>
    </source>
</evidence>
<evidence type="ECO:0000256" key="3">
    <source>
        <dbReference type="ARBA" id="ARBA00004496"/>
    </source>
</evidence>
<protein>
    <recommendedName>
        <fullName evidence="17">Valine--tRNA ligase, mitochondrial</fullName>
        <ecNumber evidence="7">6.1.1.9</ecNumber>
    </recommendedName>
    <alternativeName>
        <fullName evidence="16">Valyl-tRNA synthetase</fullName>
    </alternativeName>
</protein>
<accession>A0A8H7AVH0</accession>
<name>A0A8H7AVH0_9PLEO</name>
<evidence type="ECO:0000256" key="7">
    <source>
        <dbReference type="ARBA" id="ARBA00013169"/>
    </source>
</evidence>
<dbReference type="EC" id="6.1.1.9" evidence="7"/>
<dbReference type="EMBL" id="JAAABM010000023">
    <property type="protein sequence ID" value="KAF7671307.1"/>
    <property type="molecule type" value="Genomic_DNA"/>
</dbReference>
<comment type="caution">
    <text evidence="22">The sequence shown here is derived from an EMBL/GenBank/DDBJ whole genome shotgun (WGS) entry which is preliminary data.</text>
</comment>
<feature type="compositionally biased region" description="Basic and acidic residues" evidence="20">
    <location>
        <begin position="27"/>
        <end position="78"/>
    </location>
</feature>
<dbReference type="SUPFAM" id="SSF47323">
    <property type="entry name" value="Anticodon-binding domain of a subclass of class I aminoacyl-tRNA synthetases"/>
    <property type="match status" value="1"/>
</dbReference>
<dbReference type="NCBIfam" id="NF004349">
    <property type="entry name" value="PRK05729.1"/>
    <property type="match status" value="1"/>
</dbReference>
<evidence type="ECO:0000256" key="15">
    <source>
        <dbReference type="ARBA" id="ARBA00023146"/>
    </source>
</evidence>
<keyword evidence="9" id="KW-0436">Ligase</keyword>
<dbReference type="InterPro" id="IPR002303">
    <property type="entry name" value="Valyl-tRNA_ligase"/>
</dbReference>
<dbReference type="Pfam" id="PF12697">
    <property type="entry name" value="Abhydrolase_6"/>
    <property type="match status" value="1"/>
</dbReference>
<dbReference type="Gene3D" id="1.10.730.10">
    <property type="entry name" value="Isoleucyl-tRNA Synthetase, Domain 1"/>
    <property type="match status" value="1"/>
</dbReference>
<dbReference type="InterPro" id="IPR029058">
    <property type="entry name" value="AB_hydrolase_fold"/>
</dbReference>
<keyword evidence="11" id="KW-0067">ATP-binding</keyword>
<keyword evidence="14" id="KW-0576">Peroxisome</keyword>
<evidence type="ECO:0000256" key="2">
    <source>
        <dbReference type="ARBA" id="ARBA00004275"/>
    </source>
</evidence>
<dbReference type="PROSITE" id="PS00178">
    <property type="entry name" value="AA_TRNA_LIGASE_I"/>
    <property type="match status" value="1"/>
</dbReference>
<feature type="coiled-coil region" evidence="19">
    <location>
        <begin position="1023"/>
        <end position="1084"/>
    </location>
</feature>
<dbReference type="GO" id="GO:0005777">
    <property type="term" value="C:peroxisome"/>
    <property type="evidence" value="ECO:0007669"/>
    <property type="project" value="UniProtKB-SubCell"/>
</dbReference>
<evidence type="ECO:0000256" key="13">
    <source>
        <dbReference type="ARBA" id="ARBA00023026"/>
    </source>
</evidence>
<evidence type="ECO:0000256" key="14">
    <source>
        <dbReference type="ARBA" id="ARBA00023140"/>
    </source>
</evidence>
<dbReference type="GO" id="GO:0005739">
    <property type="term" value="C:mitochondrion"/>
    <property type="evidence" value="ECO:0007669"/>
    <property type="project" value="UniProtKB-SubCell"/>
</dbReference>
<reference evidence="22" key="2">
    <citation type="submission" date="2020-08" db="EMBL/GenBank/DDBJ databases">
        <title>Draft Genome Sequence of Cumin Blight Pathogen Alternaria burnsii.</title>
        <authorList>
            <person name="Feng Z."/>
        </authorList>
    </citation>
    <scope>NUCLEOTIDE SEQUENCE</scope>
    <source>
        <strain evidence="22">CBS107.38</strain>
    </source>
</reference>
<feature type="compositionally biased region" description="Polar residues" evidence="20">
    <location>
        <begin position="1"/>
        <end position="18"/>
    </location>
</feature>
<feature type="domain" description="CAP-Gly" evidence="21">
    <location>
        <begin position="429"/>
        <end position="484"/>
    </location>
</feature>
<proteinExistence type="inferred from homology"/>
<comment type="similarity">
    <text evidence="6">Belongs to the AB hydrolase superfamily. AKT2 hydrolase family.</text>
</comment>
<dbReference type="CDD" id="cd00817">
    <property type="entry name" value="ValRS_core"/>
    <property type="match status" value="1"/>
</dbReference>
<dbReference type="Pfam" id="PF24864">
    <property type="entry name" value="DUF7730"/>
    <property type="match status" value="1"/>
</dbReference>
<dbReference type="InterPro" id="IPR009008">
    <property type="entry name" value="Val/Leu/Ile-tRNA-synth_edit"/>
</dbReference>
<comment type="subcellular location">
    <subcellularLocation>
        <location evidence="3">Cytoplasm</location>
    </subcellularLocation>
    <subcellularLocation>
        <location evidence="1">Mitochondrion</location>
    </subcellularLocation>
    <subcellularLocation>
        <location evidence="2">Peroxisome</location>
    </subcellularLocation>
</comment>
<dbReference type="GO" id="GO:0006438">
    <property type="term" value="P:valyl-tRNA aminoacylation"/>
    <property type="evidence" value="ECO:0007669"/>
    <property type="project" value="InterPro"/>
</dbReference>
<comment type="similarity">
    <text evidence="5">Belongs to the class-I aminoacyl-tRNA synthetase family.</text>
</comment>
<dbReference type="InterPro" id="IPR000073">
    <property type="entry name" value="AB_hydrolase_1"/>
</dbReference>
<evidence type="ECO:0000256" key="11">
    <source>
        <dbReference type="ARBA" id="ARBA00022840"/>
    </source>
</evidence>
<dbReference type="FunFam" id="1.10.730.10:FF:000009">
    <property type="entry name" value="Valine--tRNA ligase, mitochondrial"/>
    <property type="match status" value="1"/>
</dbReference>
<dbReference type="SUPFAM" id="SSF50677">
    <property type="entry name" value="ValRS/IleRS/LeuRS editing domain"/>
    <property type="match status" value="1"/>
</dbReference>
<feature type="compositionally biased region" description="Low complexity" evidence="20">
    <location>
        <begin position="83"/>
        <end position="96"/>
    </location>
</feature>
<dbReference type="InterPro" id="IPR001412">
    <property type="entry name" value="aa-tRNA-synth_I_CS"/>
</dbReference>
<dbReference type="PANTHER" id="PTHR11946:SF109">
    <property type="entry name" value="VALINE--TRNA LIGASE"/>
    <property type="match status" value="1"/>
</dbReference>
<dbReference type="Pfam" id="PF08264">
    <property type="entry name" value="Anticodon_1"/>
    <property type="match status" value="1"/>
</dbReference>
<dbReference type="GO" id="GO:0004832">
    <property type="term" value="F:valine-tRNA ligase activity"/>
    <property type="evidence" value="ECO:0007669"/>
    <property type="project" value="UniProtKB-EC"/>
</dbReference>
<dbReference type="InterPro" id="IPR002300">
    <property type="entry name" value="aa-tRNA-synth_Ia"/>
</dbReference>
<comment type="pathway">
    <text evidence="4">Mycotoxin biosynthesis.</text>
</comment>
<evidence type="ECO:0000256" key="1">
    <source>
        <dbReference type="ARBA" id="ARBA00004173"/>
    </source>
</evidence>
<dbReference type="FunFam" id="3.40.50.620:FF:000078">
    <property type="entry name" value="Valine--tRNA ligase, mitochondrial"/>
    <property type="match status" value="1"/>
</dbReference>
<dbReference type="Pfam" id="PF00133">
    <property type="entry name" value="tRNA-synt_1"/>
    <property type="match status" value="1"/>
</dbReference>
<gene>
    <name evidence="22" type="ORF">GT037_010632</name>
</gene>
<dbReference type="GeneID" id="62208857"/>
<comment type="catalytic activity">
    <reaction evidence="18">
        <text>tRNA(Val) + L-valine + ATP = L-valyl-tRNA(Val) + AMP + diphosphate</text>
        <dbReference type="Rhea" id="RHEA:10704"/>
        <dbReference type="Rhea" id="RHEA-COMP:9672"/>
        <dbReference type="Rhea" id="RHEA-COMP:9708"/>
        <dbReference type="ChEBI" id="CHEBI:30616"/>
        <dbReference type="ChEBI" id="CHEBI:33019"/>
        <dbReference type="ChEBI" id="CHEBI:57762"/>
        <dbReference type="ChEBI" id="CHEBI:78442"/>
        <dbReference type="ChEBI" id="CHEBI:78537"/>
        <dbReference type="ChEBI" id="CHEBI:456215"/>
        <dbReference type="EC" id="6.1.1.9"/>
    </reaction>
</comment>
<evidence type="ECO:0000256" key="17">
    <source>
        <dbReference type="ARBA" id="ARBA00040837"/>
    </source>
</evidence>
<dbReference type="PRINTS" id="PR00986">
    <property type="entry name" value="TRNASYNTHVAL"/>
</dbReference>
<dbReference type="PROSITE" id="PS50245">
    <property type="entry name" value="CAP_GLY_2"/>
    <property type="match status" value="1"/>
</dbReference>
<evidence type="ECO:0000256" key="18">
    <source>
        <dbReference type="ARBA" id="ARBA00047552"/>
    </source>
</evidence>
<dbReference type="CDD" id="cd07962">
    <property type="entry name" value="Anticodon_Ia_Val"/>
    <property type="match status" value="1"/>
</dbReference>
<evidence type="ECO:0000256" key="5">
    <source>
        <dbReference type="ARBA" id="ARBA00005594"/>
    </source>
</evidence>
<dbReference type="InterPro" id="IPR033705">
    <property type="entry name" value="Anticodon_Ia_Val"/>
</dbReference>
<evidence type="ECO:0000256" key="20">
    <source>
        <dbReference type="SAM" id="MobiDB-lite"/>
    </source>
</evidence>
<keyword evidence="15 22" id="KW-0030">Aminoacyl-tRNA synthetase</keyword>
<keyword evidence="10" id="KW-0547">Nucleotide-binding</keyword>
<dbReference type="Gene3D" id="3.40.50.1820">
    <property type="entry name" value="alpha/beta hydrolase"/>
    <property type="match status" value="1"/>
</dbReference>
<organism evidence="22 23">
    <name type="scientific">Alternaria burnsii</name>
    <dbReference type="NCBI Taxonomy" id="1187904"/>
    <lineage>
        <taxon>Eukaryota</taxon>
        <taxon>Fungi</taxon>
        <taxon>Dikarya</taxon>
        <taxon>Ascomycota</taxon>
        <taxon>Pezizomycotina</taxon>
        <taxon>Dothideomycetes</taxon>
        <taxon>Pleosporomycetidae</taxon>
        <taxon>Pleosporales</taxon>
        <taxon>Pleosporineae</taxon>
        <taxon>Pleosporaceae</taxon>
        <taxon>Alternaria</taxon>
        <taxon>Alternaria sect. Alternaria</taxon>
    </lineage>
</organism>
<dbReference type="InterPro" id="IPR014729">
    <property type="entry name" value="Rossmann-like_a/b/a_fold"/>
</dbReference>
<keyword evidence="19" id="KW-0175">Coiled coil</keyword>
<dbReference type="NCBIfam" id="TIGR00422">
    <property type="entry name" value="valS"/>
    <property type="match status" value="1"/>
</dbReference>
<dbReference type="PANTHER" id="PTHR11946">
    <property type="entry name" value="VALYL-TRNA SYNTHETASES"/>
    <property type="match status" value="1"/>
</dbReference>
<dbReference type="GO" id="GO:0002161">
    <property type="term" value="F:aminoacyl-tRNA deacylase activity"/>
    <property type="evidence" value="ECO:0007669"/>
    <property type="project" value="InterPro"/>
</dbReference>
<evidence type="ECO:0000256" key="6">
    <source>
        <dbReference type="ARBA" id="ARBA00005668"/>
    </source>
</evidence>
<evidence type="ECO:0000256" key="10">
    <source>
        <dbReference type="ARBA" id="ARBA00022741"/>
    </source>
</evidence>
<dbReference type="Gene3D" id="3.40.50.620">
    <property type="entry name" value="HUPs"/>
    <property type="match status" value="2"/>
</dbReference>
<keyword evidence="12" id="KW-0648">Protein biosynthesis</keyword>
<reference evidence="22" key="1">
    <citation type="submission" date="2020-01" db="EMBL/GenBank/DDBJ databases">
        <authorList>
            <person name="Feng Z.H.Z."/>
        </authorList>
    </citation>
    <scope>NUCLEOTIDE SEQUENCE</scope>
    <source>
        <strain evidence="22">CBS107.38</strain>
    </source>
</reference>
<sequence>MALNASSHNSTGEKTAPNTAPPPELGADVKKDILGAAEHDATGQHAPGRENEKGVEKKEKSAKELEKERKKAEKDAKFKAKKAAAAGAAKDGAAAPAKEKKKKGKEEEQLPAYVEETPKGEKKRLKPLDDPYTKAYIPKVVESAWDAWWDSQGFFKPQFTENGENKGPGHFVIPIPPPNVTGKLHCGHALATSLQDVLIRWHRMRGYTTLYLPGCDHAGIATQSVVEKMLKRRENKTRYDLGRQKFLERTMEWKEEYHQHLTNTLRRMGGSFDWSREAFTMDENCSKAVTETFVRLHEDGLIYRSNRLVNWCTALNTALSTLEVDNKDLAGPTKLSVPGYERMVEFGVLTHFKYAIEGTDQFIEIATTRPETMLGDSGIAVHPKDDRYKDLVGKKARHPFIDRLMPIVADEYVDPEFGTGAVKLTPAHDPNDFNLGKKHGLEFINILNDNGTMNKNAGQFEGSKRFDVRYTVVDALKKEGLFVKTEPNPMKVPICSRSGDVIEPIMKPQWWMKMDSLAKPAIEAVEKGDIKIRPATSEKVYMHWMNNIQDWCLSRQLWWGHQIPAYFVEIEGEAGDRTEDERWITGRTEEEARAKAEKKFPGKKFTLSRDEDVLDTWFSSGLWPFSTLGWPNQTADLDKLFPTSVLETGWDILFFWVARMIFLSLYLTGKVPFKEVYCHSLIRDSEGRKMSKSLGNVVDPVDIMDGITLQKLHDQLRAGNLDPKELTKAEKYQKTAFPQGIPECGADALRMALVGYTTGGGDISFDVNVIHGYRRFCNKIYQATKYVIGRLGEDFTPREKVTKGGSESLPERYILHQLNVAAKKINDHLEAREFSLATQTAYKYFYEYLCDTYIENSKAIFDEGSEEQKESAKQTLYTAIEGGLNMIHPFMPFLTEELWQRLPRRQGDKTPSITIAPFPQYTPDFEDATANAEYELLVDSAKGLRSLTAEYAIKEGAATYIQSLTQATHATLTTPTSLPSIRSLAGKTVADITILSPTDTAPSGCAVYTIGTSATAYLDVKGRIELDKEISKAADRLNKANETIARQKKIMDDEWESKVSDAVKEQEREKLRTAELEARNWEASIGQFEKMKIDYSGIPVSSALHGLGTIARQRAGLLGGVVKLTYITSFITSEGTSLVDIIGGLPNEWVVDADGNVSFQADLVDRLYHDVPREEAEEMIAALRPHALGALQGKMKSPAAWREIPVAYMVCEEDRALPAGAQDAMIQGVKAAGADVEIDRVAASHSPYLSQPDTVVKFLLRAAGEVVDELPHDFSDTMANSISADGDTQLSSTARYSLRKRLERSPTSNRLRQKKRVYRTRGGLVSLRNIPDEFVSIVEFNSQTPLLHLPGELRTEIFKYALGGMHIVYGDFRGYSTWATVVHTTSGVSVSWPQGCKFTLPRVCRQVYSETATLVYSQNIFQFPSIRSIDRFFQSRKLAQMEAITTLVVEPLWANYPDGKDCLVQILGRLTRLTGLRKLYLKRFQGLWGRKRIFDHVREAEALVAKGLAGDLEVVFVTLQGVGTEHRTILP</sequence>
<dbReference type="InterPro" id="IPR013155">
    <property type="entry name" value="M/V/L/I-tRNA-synth_anticd-bd"/>
</dbReference>
<dbReference type="FunFam" id="3.40.50.620:FF:000020">
    <property type="entry name" value="Valine--tRNA ligase, mitochondrial"/>
    <property type="match status" value="1"/>
</dbReference>
<evidence type="ECO:0000259" key="21">
    <source>
        <dbReference type="PROSITE" id="PS50245"/>
    </source>
</evidence>
<dbReference type="GO" id="GO:0005829">
    <property type="term" value="C:cytosol"/>
    <property type="evidence" value="ECO:0007669"/>
    <property type="project" value="TreeGrafter"/>
</dbReference>
<evidence type="ECO:0000256" key="16">
    <source>
        <dbReference type="ARBA" id="ARBA00029936"/>
    </source>
</evidence>
<evidence type="ECO:0000313" key="23">
    <source>
        <dbReference type="Proteomes" id="UP000596902"/>
    </source>
</evidence>
<evidence type="ECO:0000313" key="22">
    <source>
        <dbReference type="EMBL" id="KAF7671307.1"/>
    </source>
</evidence>
<keyword evidence="8" id="KW-0963">Cytoplasm</keyword>
<keyword evidence="23" id="KW-1185">Reference proteome</keyword>
<dbReference type="InterPro" id="IPR056632">
    <property type="entry name" value="DUF7730"/>
</dbReference>
<evidence type="ECO:0000256" key="9">
    <source>
        <dbReference type="ARBA" id="ARBA00022598"/>
    </source>
</evidence>
<dbReference type="GO" id="GO:0005524">
    <property type="term" value="F:ATP binding"/>
    <property type="evidence" value="ECO:0007669"/>
    <property type="project" value="UniProtKB-KW"/>
</dbReference>
<feature type="region of interest" description="Disordered" evidence="20">
    <location>
        <begin position="1"/>
        <end position="126"/>
    </location>
</feature>
<dbReference type="InterPro" id="IPR000938">
    <property type="entry name" value="CAP-Gly_domain"/>
</dbReference>
<keyword evidence="13" id="KW-0843">Virulence</keyword>
<dbReference type="HAMAP" id="MF_02004">
    <property type="entry name" value="Val_tRNA_synth_type1"/>
    <property type="match status" value="1"/>
</dbReference>